<feature type="compositionally biased region" description="Low complexity" evidence="1">
    <location>
        <begin position="21"/>
        <end position="30"/>
    </location>
</feature>
<protein>
    <submittedName>
        <fullName evidence="2">Uncharacterized protein</fullName>
    </submittedName>
</protein>
<keyword evidence="3" id="KW-1185">Reference proteome</keyword>
<feature type="region of interest" description="Disordered" evidence="1">
    <location>
        <begin position="1"/>
        <end position="88"/>
    </location>
</feature>
<proteinExistence type="predicted"/>
<evidence type="ECO:0000313" key="2">
    <source>
        <dbReference type="EMBL" id="TDH70296.1"/>
    </source>
</evidence>
<accession>A0A976FP71</accession>
<gene>
    <name evidence="2" type="ORF">CCR75_002210</name>
</gene>
<reference evidence="2 3" key="1">
    <citation type="journal article" date="2021" name="Genome Biol.">
        <title>AFLAP: assembly-free linkage analysis pipeline using k-mers from genome sequencing data.</title>
        <authorList>
            <person name="Fletcher K."/>
            <person name="Zhang L."/>
            <person name="Gil J."/>
            <person name="Han R."/>
            <person name="Cavanaugh K."/>
            <person name="Michelmore R."/>
        </authorList>
    </citation>
    <scope>NUCLEOTIDE SEQUENCE [LARGE SCALE GENOMIC DNA]</scope>
    <source>
        <strain evidence="2 3">SF5</strain>
    </source>
</reference>
<feature type="compositionally biased region" description="Low complexity" evidence="1">
    <location>
        <begin position="37"/>
        <end position="54"/>
    </location>
</feature>
<dbReference type="EMBL" id="SHOA02000010">
    <property type="protein sequence ID" value="TDH70296.1"/>
    <property type="molecule type" value="Genomic_DNA"/>
</dbReference>
<sequence length="167" mass="19391">MNPLHEMAPPPQPPHTPPRLPSQLQTMMRQMQKRQPKFQQQIQLSSVDVQQNGGPYRGRGRGQGTFQQQTYRPHRDRTNQRSYFKQQKGQRASTCDGCHLFRPSFLENPWNGLEVAHEQETSEQGVEFTRTNVAINPIQHMDPRHSSDTSGRVFFKPSFLKDPWQLA</sequence>
<organism evidence="2 3">
    <name type="scientific">Bremia lactucae</name>
    <name type="common">Lettuce downy mildew</name>
    <dbReference type="NCBI Taxonomy" id="4779"/>
    <lineage>
        <taxon>Eukaryota</taxon>
        <taxon>Sar</taxon>
        <taxon>Stramenopiles</taxon>
        <taxon>Oomycota</taxon>
        <taxon>Peronosporomycetes</taxon>
        <taxon>Peronosporales</taxon>
        <taxon>Peronosporaceae</taxon>
        <taxon>Bremia</taxon>
    </lineage>
</organism>
<evidence type="ECO:0000313" key="3">
    <source>
        <dbReference type="Proteomes" id="UP000294530"/>
    </source>
</evidence>
<dbReference type="KEGG" id="blac:94345979"/>
<dbReference type="Proteomes" id="UP000294530">
    <property type="component" value="Unassembled WGS sequence"/>
</dbReference>
<dbReference type="RefSeq" id="XP_067819795.1">
    <property type="nucleotide sequence ID" value="XM_067960308.1"/>
</dbReference>
<feature type="compositionally biased region" description="Pro residues" evidence="1">
    <location>
        <begin position="8"/>
        <end position="20"/>
    </location>
</feature>
<comment type="caution">
    <text evidence="2">The sequence shown here is derived from an EMBL/GenBank/DDBJ whole genome shotgun (WGS) entry which is preliminary data.</text>
</comment>
<dbReference type="AlphaFoldDB" id="A0A976FP71"/>
<name>A0A976FP71_BRELC</name>
<evidence type="ECO:0000256" key="1">
    <source>
        <dbReference type="SAM" id="MobiDB-lite"/>
    </source>
</evidence>
<dbReference type="GeneID" id="94345979"/>